<accession>A0A8R2A6C5</accession>
<sequence>MKTCSILLGVLSCWYILTSKMVQSDSGTSTKGRIDHCNKTVDIYEDITSPEVTSSNFGKPLYCSYRFRSFKGTPKDYILRIRFKKFKFGVLVNGTYCQGGFMQILDHAGKGNAATITSKKETPGSYCGEIEQPQTFLSETSSVRVIFQTNNFTDQTYYSFDSRAEQETQVYLRYGQHPELYPNRRGLLNPGSYCDRTFKECRLQTCYVQSPAYPGVYPRNLKCNYWLNTKNPFIRLYIQNEEFNVDGQRCENIITCPMRPITSGAEYCPYDYIKIYDGKNASSPEIGTFCGMGKFPHSIVGTSEDLFVEFVTSTAGPLLNTGFHFNVGNMPGHMQTAGDKNGTCDWILSSEHLSRDHHTEGIFMSIAHWYPPHTSCTYHLLGLPNQVVRVYFPSFRVNSIESPVKSDWTGDCGESLTLYDAAEPDDTRIIKTFCDTFSKPAEKHDFISTGNSMFIRFESKTGSYSGSSLYYWAHYDFFNDTKFGTAIPDTVCDEEFVSWKPSSGYFRSPVNTLVYKRQGTVTDPDAKSQPIICRYKFTTDVRLFARIVLRIESIKFKDHNYRTPIEKDNDCWYSERDKLLVWEPEEIDAGFGLNRTIINQSNTNNGLCLFSNVNKTRTTSSDPHAGEIKFVSSGNSLNVELNLNPLHAAMSYFKYDEPLFEARYEFVHGPLCGPSVIQPVDEGELVFPRFDAMGFVEPPKTLECIWEIRVHEDRDLWLHFNQVNFVTDDCQDGRLEVYLPSRSVDYPFMSACGHNATALKDLPLLTSKDVEEAADKSSLTAGGTESQRHDNRSRRRRRQRRRYVHVRFVGNAYPHKAQFKIAWSELSHLPRNPDGTPRAARRTSDADDECAFLCPGDERLCLPARAVCNGVVNCPGAPNDESPATCDRWTNGSAASADAGGRGAPAAVALFVAVTAAIVVFGAALFAASTYCRHRRQLLRSGRPAVSGRRAMAVSGRSTDRIYSTDY</sequence>
<keyword evidence="8" id="KW-1185">Reference proteome</keyword>
<dbReference type="KEGG" id="api:100161930"/>
<dbReference type="InterPro" id="IPR053207">
    <property type="entry name" value="Non-NMDA_GluR_Accessory"/>
</dbReference>
<dbReference type="AlphaFoldDB" id="A0A8R2A6C5"/>
<dbReference type="RefSeq" id="XP_001946071.2">
    <property type="nucleotide sequence ID" value="XM_001946036.5"/>
</dbReference>
<evidence type="ECO:0000256" key="4">
    <source>
        <dbReference type="SAM" id="Phobius"/>
    </source>
</evidence>
<feature type="domain" description="CUB" evidence="6">
    <location>
        <begin position="37"/>
        <end position="167"/>
    </location>
</feature>
<dbReference type="Gene3D" id="2.60.120.290">
    <property type="entry name" value="Spermadhesin, CUB domain"/>
    <property type="match status" value="4"/>
</dbReference>
<feature type="chain" id="PRO_5036272543" description="CUB domain-containing protein" evidence="5">
    <location>
        <begin position="20"/>
        <end position="967"/>
    </location>
</feature>
<dbReference type="OrthoDB" id="6155811at2759"/>
<dbReference type="PROSITE" id="PS01180">
    <property type="entry name" value="CUB"/>
    <property type="match status" value="4"/>
</dbReference>
<keyword evidence="4" id="KW-0812">Transmembrane</keyword>
<evidence type="ECO:0000256" key="5">
    <source>
        <dbReference type="SAM" id="SignalP"/>
    </source>
</evidence>
<dbReference type="GeneID" id="100161930"/>
<dbReference type="EnsemblMetazoa" id="XM_016803623.2">
    <property type="protein sequence ID" value="XP_016659112.1"/>
    <property type="gene ID" value="LOC100161930"/>
</dbReference>
<reference evidence="7" key="2">
    <citation type="submission" date="2022-06" db="UniProtKB">
        <authorList>
            <consortium name="EnsemblMetazoa"/>
        </authorList>
    </citation>
    <scope>IDENTIFICATION</scope>
</reference>
<dbReference type="InterPro" id="IPR000859">
    <property type="entry name" value="CUB_dom"/>
</dbReference>
<evidence type="ECO:0000256" key="1">
    <source>
        <dbReference type="ARBA" id="ARBA00023157"/>
    </source>
</evidence>
<dbReference type="PANTHER" id="PTHR47537">
    <property type="entry name" value="CUBILIN"/>
    <property type="match status" value="1"/>
</dbReference>
<keyword evidence="5" id="KW-0732">Signal</keyword>
<keyword evidence="4" id="KW-1133">Transmembrane helix</keyword>
<proteinExistence type="predicted"/>
<feature type="signal peptide" evidence="5">
    <location>
        <begin position="1"/>
        <end position="19"/>
    </location>
</feature>
<dbReference type="PANTHER" id="PTHR47537:SF1">
    <property type="entry name" value="CUB DOMAIN-CONTAINING PROTEIN"/>
    <property type="match status" value="1"/>
</dbReference>
<evidence type="ECO:0000313" key="8">
    <source>
        <dbReference type="Proteomes" id="UP000007819"/>
    </source>
</evidence>
<dbReference type="CDD" id="cd00041">
    <property type="entry name" value="CUB"/>
    <property type="match status" value="2"/>
</dbReference>
<feature type="domain" description="CUB" evidence="6">
    <location>
        <begin position="672"/>
        <end position="754"/>
    </location>
</feature>
<feature type="domain" description="CUB" evidence="6">
    <location>
        <begin position="194"/>
        <end position="330"/>
    </location>
</feature>
<dbReference type="EnsemblMetazoa" id="XM_001946036.5">
    <property type="protein sequence ID" value="XP_001946071.2"/>
    <property type="gene ID" value="LOC100161930"/>
</dbReference>
<keyword evidence="4" id="KW-0472">Membrane</keyword>
<feature type="transmembrane region" description="Helical" evidence="4">
    <location>
        <begin position="906"/>
        <end position="931"/>
    </location>
</feature>
<dbReference type="RefSeq" id="XP_016659112.1">
    <property type="nucleotide sequence ID" value="XM_016803623.2"/>
</dbReference>
<keyword evidence="1" id="KW-1015">Disulfide bond</keyword>
<organism evidence="7 8">
    <name type="scientific">Acyrthosiphon pisum</name>
    <name type="common">Pea aphid</name>
    <dbReference type="NCBI Taxonomy" id="7029"/>
    <lineage>
        <taxon>Eukaryota</taxon>
        <taxon>Metazoa</taxon>
        <taxon>Ecdysozoa</taxon>
        <taxon>Arthropoda</taxon>
        <taxon>Hexapoda</taxon>
        <taxon>Insecta</taxon>
        <taxon>Pterygota</taxon>
        <taxon>Neoptera</taxon>
        <taxon>Paraneoptera</taxon>
        <taxon>Hemiptera</taxon>
        <taxon>Sternorrhyncha</taxon>
        <taxon>Aphidomorpha</taxon>
        <taxon>Aphidoidea</taxon>
        <taxon>Aphididae</taxon>
        <taxon>Macrosiphini</taxon>
        <taxon>Acyrthosiphon</taxon>
    </lineage>
</organism>
<reference evidence="8" key="1">
    <citation type="submission" date="2010-06" db="EMBL/GenBank/DDBJ databases">
        <authorList>
            <person name="Jiang H."/>
            <person name="Abraham K."/>
            <person name="Ali S."/>
            <person name="Alsbrooks S.L."/>
            <person name="Anim B.N."/>
            <person name="Anosike U.S."/>
            <person name="Attaway T."/>
            <person name="Bandaranaike D.P."/>
            <person name="Battles P.K."/>
            <person name="Bell S.N."/>
            <person name="Bell A.V."/>
            <person name="Beltran B."/>
            <person name="Bickham C."/>
            <person name="Bustamante Y."/>
            <person name="Caleb T."/>
            <person name="Canada A."/>
            <person name="Cardenas V."/>
            <person name="Carter K."/>
            <person name="Chacko J."/>
            <person name="Chandrabose M.N."/>
            <person name="Chavez D."/>
            <person name="Chavez A."/>
            <person name="Chen L."/>
            <person name="Chu H.-S."/>
            <person name="Claassen K.J."/>
            <person name="Cockrell R."/>
            <person name="Collins M."/>
            <person name="Cooper J.A."/>
            <person name="Cree A."/>
            <person name="Curry S.M."/>
            <person name="Da Y."/>
            <person name="Dao M.D."/>
            <person name="Das B."/>
            <person name="Davila M.-L."/>
            <person name="Davy-Carroll L."/>
            <person name="Denson S."/>
            <person name="Dinh H."/>
            <person name="Ebong V.E."/>
            <person name="Edwards J.R."/>
            <person name="Egan A."/>
            <person name="El-Daye J."/>
            <person name="Escobedo L."/>
            <person name="Fernandez S."/>
            <person name="Fernando P.R."/>
            <person name="Flagg N."/>
            <person name="Forbes L.D."/>
            <person name="Fowler R.G."/>
            <person name="Fu Q."/>
            <person name="Gabisi R.A."/>
            <person name="Ganer J."/>
            <person name="Garbino Pronczuk A."/>
            <person name="Garcia R.M."/>
            <person name="Garner T."/>
            <person name="Garrett T.E."/>
            <person name="Gonzalez D.A."/>
            <person name="Hamid H."/>
            <person name="Hawkins E.S."/>
            <person name="Hirani K."/>
            <person name="Hogues M.E."/>
            <person name="Hollins B."/>
            <person name="Hsiao C.-H."/>
            <person name="Jabil R."/>
            <person name="James M.L."/>
            <person name="Jhangiani S.N."/>
            <person name="Johnson B."/>
            <person name="Johnson Q."/>
            <person name="Joshi V."/>
            <person name="Kalu J.B."/>
            <person name="Kam C."/>
            <person name="Kashfia A."/>
            <person name="Keebler J."/>
            <person name="Kisamo H."/>
            <person name="Kovar C.L."/>
            <person name="Lago L.A."/>
            <person name="Lai C.-Y."/>
            <person name="Laidlaw J."/>
            <person name="Lara F."/>
            <person name="Le T.-K."/>
            <person name="Lee S.L."/>
            <person name="Legall F.H."/>
            <person name="Lemon S.J."/>
            <person name="Lewis L.R."/>
            <person name="Li B."/>
            <person name="Liu Y."/>
            <person name="Liu Y.-S."/>
            <person name="Lopez J."/>
            <person name="Lozado R.J."/>
            <person name="Lu J."/>
            <person name="Madu R.C."/>
            <person name="Maheshwari M."/>
            <person name="Maheshwari R."/>
            <person name="Malloy K."/>
            <person name="Martinez E."/>
            <person name="Mathew T."/>
            <person name="Mercado I.C."/>
            <person name="Mercado C."/>
            <person name="Meyer B."/>
            <person name="Montgomery K."/>
            <person name="Morgan M.B."/>
            <person name="Munidasa M."/>
            <person name="Nazareth L.V."/>
            <person name="Nelson J."/>
            <person name="Ng B.M."/>
            <person name="Nguyen N.B."/>
            <person name="Nguyen P.Q."/>
            <person name="Nguyen T."/>
            <person name="Obregon M."/>
            <person name="Okwuonu G.O."/>
            <person name="Onwere C.G."/>
            <person name="Orozco G."/>
            <person name="Parra A."/>
            <person name="Patel S."/>
            <person name="Patil S."/>
            <person name="Perez A."/>
            <person name="Perez Y."/>
            <person name="Pham C."/>
            <person name="Primus E.L."/>
            <person name="Pu L.-L."/>
            <person name="Puazo M."/>
            <person name="Qin X."/>
            <person name="Quiroz J.B."/>
            <person name="Reese J."/>
            <person name="Richards S."/>
            <person name="Rives C.M."/>
            <person name="Robberts R."/>
            <person name="Ruiz S.J."/>
            <person name="Ruiz M.J."/>
            <person name="Santibanez J."/>
            <person name="Schneider B.W."/>
            <person name="Sisson I."/>
            <person name="Smith M."/>
            <person name="Sodergren E."/>
            <person name="Song X.-Z."/>
            <person name="Song B.B."/>
            <person name="Summersgill H."/>
            <person name="Thelus R."/>
            <person name="Thornton R.D."/>
            <person name="Trejos Z.Y."/>
            <person name="Usmani K."/>
            <person name="Vattathil S."/>
            <person name="Villasana D."/>
            <person name="Walker D.L."/>
            <person name="Wang S."/>
            <person name="Wang K."/>
            <person name="White C.S."/>
            <person name="Williams A.C."/>
            <person name="Williamson J."/>
            <person name="Wilson K."/>
            <person name="Woghiren I.O."/>
            <person name="Woodworth J.R."/>
            <person name="Worley K.C."/>
            <person name="Wright R.A."/>
            <person name="Wu W."/>
            <person name="Young L."/>
            <person name="Zhang L."/>
            <person name="Zhang J."/>
            <person name="Zhu Y."/>
            <person name="Muzny D.M."/>
            <person name="Weinstock G."/>
            <person name="Gibbs R.A."/>
        </authorList>
    </citation>
    <scope>NUCLEOTIDE SEQUENCE [LARGE SCALE GENOMIC DNA]</scope>
    <source>
        <strain evidence="8">LSR1</strain>
    </source>
</reference>
<evidence type="ECO:0000313" key="7">
    <source>
        <dbReference type="EnsemblMetazoa" id="XP_001946071.2"/>
    </source>
</evidence>
<name>A0A8R2A6C5_ACYPI</name>
<feature type="region of interest" description="Disordered" evidence="3">
    <location>
        <begin position="773"/>
        <end position="799"/>
    </location>
</feature>
<evidence type="ECO:0000256" key="3">
    <source>
        <dbReference type="SAM" id="MobiDB-lite"/>
    </source>
</evidence>
<dbReference type="Pfam" id="PF00431">
    <property type="entry name" value="CUB"/>
    <property type="match status" value="1"/>
</dbReference>
<comment type="caution">
    <text evidence="2">Lacks conserved residue(s) required for the propagation of feature annotation.</text>
</comment>
<dbReference type="GO" id="GO:0005886">
    <property type="term" value="C:plasma membrane"/>
    <property type="evidence" value="ECO:0007669"/>
    <property type="project" value="TreeGrafter"/>
</dbReference>
<feature type="domain" description="CUB" evidence="6">
    <location>
        <begin position="344"/>
        <end position="474"/>
    </location>
</feature>
<evidence type="ECO:0000256" key="2">
    <source>
        <dbReference type="PROSITE-ProRule" id="PRU00059"/>
    </source>
</evidence>
<dbReference type="FunFam" id="2.60.120.290:FF:000055">
    <property type="entry name" value="Dorsal-ventral patterning protein tolloid"/>
    <property type="match status" value="1"/>
</dbReference>
<protein>
    <recommendedName>
        <fullName evidence="6">CUB domain-containing protein</fullName>
    </recommendedName>
</protein>
<dbReference type="Proteomes" id="UP000007819">
    <property type="component" value="Chromosome A1"/>
</dbReference>
<evidence type="ECO:0000259" key="6">
    <source>
        <dbReference type="PROSITE" id="PS01180"/>
    </source>
</evidence>
<dbReference type="SMART" id="SM00042">
    <property type="entry name" value="CUB"/>
    <property type="match status" value="2"/>
</dbReference>
<dbReference type="InterPro" id="IPR035914">
    <property type="entry name" value="Sperma_CUB_dom_sf"/>
</dbReference>
<dbReference type="SUPFAM" id="SSF49854">
    <property type="entry name" value="Spermadhesin, CUB domain"/>
    <property type="match status" value="4"/>
</dbReference>